<dbReference type="PANTHER" id="PTHR42732">
    <property type="entry name" value="BETA-GALACTOSIDASE"/>
    <property type="match status" value="1"/>
</dbReference>
<dbReference type="EMBL" id="JAFMYV010000009">
    <property type="protein sequence ID" value="MBO0938276.1"/>
    <property type="molecule type" value="Genomic_DNA"/>
</dbReference>
<proteinExistence type="predicted"/>
<sequence>MMITYWEVKTRRIFWLAPLFLVMLGGCEGRNGQRPTDTAPTAPTAIRFNGQSYELYWHGKPYYIKGAGGVSHLAQLKACGGNSVRVWDDIDAGRILDEAQRLGLTVMLGLWVEREMEGFDYDDQPAVERQYQRIRKTVLKYRHHPALLMWCVGNEWALEADNFKVYDEVNRLSQLVHSLDNNHPVSTAMSSDSERSIRLVAQRCTDVDVLSVNSYALTSQLAKFLDKGGWHKPYLISEYGAPGYWETTLAPWGAPDEPNSEQKAKSVRDFYHAYIGSYPPNCFGAYLFYWGTKQEETHTWFSVFDEEGRESPLVGVMQELWSRRKPANLAPVVKRLLIDGKPLLNQSFTASRPWHQAHFQVVDPEKDTLTYYWEVKQRAESGTDYVGVPRPALEGLLDGNNTPTVRFRLPARPGAYRLFANAYDGHHHVATANFSFEVKK</sequence>
<keyword evidence="3" id="KW-1185">Reference proteome</keyword>
<protein>
    <recommendedName>
        <fullName evidence="1">Glycoside hydrolase family 2 catalytic domain-containing protein</fullName>
    </recommendedName>
</protein>
<evidence type="ECO:0000259" key="1">
    <source>
        <dbReference type="Pfam" id="PF02836"/>
    </source>
</evidence>
<dbReference type="Gene3D" id="3.20.20.80">
    <property type="entry name" value="Glycosidases"/>
    <property type="match status" value="1"/>
</dbReference>
<dbReference type="InterPro" id="IPR017853">
    <property type="entry name" value="GH"/>
</dbReference>
<comment type="caution">
    <text evidence="2">The sequence shown here is derived from an EMBL/GenBank/DDBJ whole genome shotgun (WGS) entry which is preliminary data.</text>
</comment>
<dbReference type="RefSeq" id="WP_207365818.1">
    <property type="nucleotide sequence ID" value="NZ_JAFMYV010000009.1"/>
</dbReference>
<dbReference type="InterPro" id="IPR006103">
    <property type="entry name" value="Glyco_hydro_2_cat"/>
</dbReference>
<dbReference type="Proteomes" id="UP000664034">
    <property type="component" value="Unassembled WGS sequence"/>
</dbReference>
<dbReference type="SUPFAM" id="SSF51445">
    <property type="entry name" value="(Trans)glycosidases"/>
    <property type="match status" value="1"/>
</dbReference>
<dbReference type="AlphaFoldDB" id="A0A939K6F5"/>
<dbReference type="GO" id="GO:0004553">
    <property type="term" value="F:hydrolase activity, hydrolyzing O-glycosyl compounds"/>
    <property type="evidence" value="ECO:0007669"/>
    <property type="project" value="InterPro"/>
</dbReference>
<organism evidence="2 3">
    <name type="scientific">Fibrella rubiginis</name>
    <dbReference type="NCBI Taxonomy" id="2817060"/>
    <lineage>
        <taxon>Bacteria</taxon>
        <taxon>Pseudomonadati</taxon>
        <taxon>Bacteroidota</taxon>
        <taxon>Cytophagia</taxon>
        <taxon>Cytophagales</taxon>
        <taxon>Spirosomataceae</taxon>
        <taxon>Fibrella</taxon>
    </lineage>
</organism>
<dbReference type="GO" id="GO:0005975">
    <property type="term" value="P:carbohydrate metabolic process"/>
    <property type="evidence" value="ECO:0007669"/>
    <property type="project" value="InterPro"/>
</dbReference>
<dbReference type="InterPro" id="IPR051913">
    <property type="entry name" value="GH2_Domain-Containing"/>
</dbReference>
<name>A0A939K6F5_9BACT</name>
<dbReference type="Pfam" id="PF02836">
    <property type="entry name" value="Glyco_hydro_2_C"/>
    <property type="match status" value="1"/>
</dbReference>
<evidence type="ECO:0000313" key="2">
    <source>
        <dbReference type="EMBL" id="MBO0938276.1"/>
    </source>
</evidence>
<feature type="domain" description="Glycoside hydrolase family 2 catalytic" evidence="1">
    <location>
        <begin position="96"/>
        <end position="241"/>
    </location>
</feature>
<accession>A0A939K6F5</accession>
<dbReference type="PANTHER" id="PTHR42732:SF2">
    <property type="entry name" value="BETA-MANNOSIDASE"/>
    <property type="match status" value="1"/>
</dbReference>
<gene>
    <name evidence="2" type="ORF">J2I47_17125</name>
</gene>
<reference evidence="2" key="1">
    <citation type="submission" date="2021-03" db="EMBL/GenBank/DDBJ databases">
        <title>Fibrella sp. HMF5335 genome sequencing and assembly.</title>
        <authorList>
            <person name="Kang H."/>
            <person name="Kim H."/>
            <person name="Bae S."/>
            <person name="Joh K."/>
        </authorList>
    </citation>
    <scope>NUCLEOTIDE SEQUENCE</scope>
    <source>
        <strain evidence="2">HMF5335</strain>
    </source>
</reference>
<evidence type="ECO:0000313" key="3">
    <source>
        <dbReference type="Proteomes" id="UP000664034"/>
    </source>
</evidence>